<evidence type="ECO:0000256" key="2">
    <source>
        <dbReference type="SAM" id="Phobius"/>
    </source>
</evidence>
<gene>
    <name evidence="3" type="ORF">C7M84_009905</name>
</gene>
<keyword evidence="2" id="KW-1133">Transmembrane helix</keyword>
<name>A0A423T5I3_PENVA</name>
<dbReference type="EMBL" id="QCYY01002253">
    <property type="protein sequence ID" value="ROT71764.1"/>
    <property type="molecule type" value="Genomic_DNA"/>
</dbReference>
<keyword evidence="2" id="KW-0812">Transmembrane</keyword>
<organism evidence="3 4">
    <name type="scientific">Penaeus vannamei</name>
    <name type="common">Whiteleg shrimp</name>
    <name type="synonym">Litopenaeus vannamei</name>
    <dbReference type="NCBI Taxonomy" id="6689"/>
    <lineage>
        <taxon>Eukaryota</taxon>
        <taxon>Metazoa</taxon>
        <taxon>Ecdysozoa</taxon>
        <taxon>Arthropoda</taxon>
        <taxon>Crustacea</taxon>
        <taxon>Multicrustacea</taxon>
        <taxon>Malacostraca</taxon>
        <taxon>Eumalacostraca</taxon>
        <taxon>Eucarida</taxon>
        <taxon>Decapoda</taxon>
        <taxon>Dendrobranchiata</taxon>
        <taxon>Penaeoidea</taxon>
        <taxon>Penaeidae</taxon>
        <taxon>Penaeus</taxon>
    </lineage>
</organism>
<feature type="region of interest" description="Disordered" evidence="1">
    <location>
        <begin position="519"/>
        <end position="545"/>
    </location>
</feature>
<reference evidence="3 4" key="1">
    <citation type="submission" date="2018-04" db="EMBL/GenBank/DDBJ databases">
        <authorList>
            <person name="Zhang X."/>
            <person name="Yuan J."/>
            <person name="Li F."/>
            <person name="Xiang J."/>
        </authorList>
    </citation>
    <scope>NUCLEOTIDE SEQUENCE [LARGE SCALE GENOMIC DNA]</scope>
    <source>
        <tissue evidence="3">Muscle</tissue>
    </source>
</reference>
<keyword evidence="4" id="KW-1185">Reference proteome</keyword>
<evidence type="ECO:0000313" key="3">
    <source>
        <dbReference type="EMBL" id="ROT71764.1"/>
    </source>
</evidence>
<feature type="region of interest" description="Disordered" evidence="1">
    <location>
        <begin position="381"/>
        <end position="425"/>
    </location>
</feature>
<reference evidence="3 4" key="2">
    <citation type="submission" date="2019-01" db="EMBL/GenBank/DDBJ databases">
        <title>The decoding of complex shrimp genome reveals the adaptation for benthos swimmer, frequently molting mechanism and breeding impact on genome.</title>
        <authorList>
            <person name="Sun Y."/>
            <person name="Gao Y."/>
            <person name="Yu Y."/>
        </authorList>
    </citation>
    <scope>NUCLEOTIDE SEQUENCE [LARGE SCALE GENOMIC DNA]</scope>
    <source>
        <tissue evidence="3">Muscle</tissue>
    </source>
</reference>
<dbReference type="AlphaFoldDB" id="A0A423T5I3"/>
<feature type="compositionally biased region" description="Polar residues" evidence="1">
    <location>
        <begin position="399"/>
        <end position="412"/>
    </location>
</feature>
<evidence type="ECO:0000313" key="4">
    <source>
        <dbReference type="Proteomes" id="UP000283509"/>
    </source>
</evidence>
<accession>A0A423T5I3</accession>
<keyword evidence="2" id="KW-0472">Membrane</keyword>
<sequence>MWEGLEWIVTLRHVAFATESGQRREGSRGRTCLVEGEGGAKGGRRAGEGRAGRGGLGYKSPPSGVATAPDCACQLTRLRDLASGNGGSELAGTVLPLAGSRGEYQHRQTIFTAPATNGGRFKASVSIAAWHLVGGESYLRPSYFPNHAHTPTATWIPRPTRISRPQGNAPPLLALSRLCFGLHSRLRAVPPPHSRKHTSARDLFLLAPPFSPSFSPLLLSRLYTTPNHHAPPSRPPRPPASCPHIHTPAHAALVTSPGWGHHSRPNTPAPQMCLSADPPPALHARPAGFLTAARADERERQGRGGRGLQGERHTTTIIGRVTLAHSLVPRCHSSVSSSTQCQVSSFSLGAAVRYFLGAFAGFSLLASEREVFLTSCLHGSRSGGVAPASRPGEQRSHTRTPTPALSTLNSQARPAWRDPPATRDAAPRSHFVNASSVSLSDPKILISSHYQGIAYLRPLHRVLPGRACTLRCPQGVLASVRALSIYEVPPRQQERIAMPSDLLPLTVLPCRCTHCRESSRRERGKERSQQERIVAPEDRQRKHEREVVPASSLGVSGRFSFLRLFPAFLSLSQESSPPPVLLASTSFPCCYLSSAPFLPSRFLHFTSTRTFSFLFVRAPFPKRTVLFMSLSLSLFPFASMPLVLFPFFPLFPLLFLPSF</sequence>
<evidence type="ECO:0000256" key="1">
    <source>
        <dbReference type="SAM" id="MobiDB-lite"/>
    </source>
</evidence>
<proteinExistence type="predicted"/>
<protein>
    <submittedName>
        <fullName evidence="3">Uncharacterized protein</fullName>
    </submittedName>
</protein>
<comment type="caution">
    <text evidence="3">The sequence shown here is derived from an EMBL/GenBank/DDBJ whole genome shotgun (WGS) entry which is preliminary data.</text>
</comment>
<feature type="transmembrane region" description="Helical" evidence="2">
    <location>
        <begin position="625"/>
        <end position="648"/>
    </location>
</feature>
<feature type="region of interest" description="Disordered" evidence="1">
    <location>
        <begin position="19"/>
        <end position="61"/>
    </location>
</feature>
<dbReference type="Proteomes" id="UP000283509">
    <property type="component" value="Unassembled WGS sequence"/>
</dbReference>